<keyword evidence="2" id="KW-1185">Reference proteome</keyword>
<dbReference type="InterPro" id="IPR026838">
    <property type="entry name" value="YheC/D"/>
</dbReference>
<dbReference type="Proteomes" id="UP000637720">
    <property type="component" value="Unassembled WGS sequence"/>
</dbReference>
<dbReference type="EMBL" id="BMOF01000003">
    <property type="protein sequence ID" value="GGJ92840.1"/>
    <property type="molecule type" value="Genomic_DNA"/>
</dbReference>
<comment type="caution">
    <text evidence="1">The sequence shown here is derived from an EMBL/GenBank/DDBJ whole genome shotgun (WGS) entry which is preliminary data.</text>
</comment>
<proteinExistence type="predicted"/>
<dbReference type="Pfam" id="PF14398">
    <property type="entry name" value="ATPgrasp_YheCD"/>
    <property type="match status" value="1"/>
</dbReference>
<evidence type="ECO:0000313" key="2">
    <source>
        <dbReference type="Proteomes" id="UP000637720"/>
    </source>
</evidence>
<reference evidence="1" key="2">
    <citation type="submission" date="2020-09" db="EMBL/GenBank/DDBJ databases">
        <authorList>
            <person name="Sun Q."/>
            <person name="Ohkuma M."/>
        </authorList>
    </citation>
    <scope>NUCLEOTIDE SEQUENCE</scope>
    <source>
        <strain evidence="1">JCM 14719</strain>
    </source>
</reference>
<dbReference type="SUPFAM" id="SSF56059">
    <property type="entry name" value="Glutathione synthetase ATP-binding domain-like"/>
    <property type="match status" value="1"/>
</dbReference>
<evidence type="ECO:0008006" key="3">
    <source>
        <dbReference type="Google" id="ProtNLM"/>
    </source>
</evidence>
<accession>A0A8J3BBP6</accession>
<dbReference type="RefSeq" id="WP_188816617.1">
    <property type="nucleotide sequence ID" value="NZ_BMOF01000003.1"/>
</dbReference>
<evidence type="ECO:0000313" key="1">
    <source>
        <dbReference type="EMBL" id="GGJ92840.1"/>
    </source>
</evidence>
<sequence>MDPHAHVFLSLSDRRWHVVHPALASAGLPLTSGALDQPWAVDVHSRWPAGASTGPRNWRGRLLIDQKPDRIRLGPLLGILTLRDAQGRLRGNAGHLAALCQTARRLGGIAFVFTPDDVDRTALTVIGRLPHNGRWIDALLPLPHVVYNRIPYRQWEQRPAVQAFLAWLAERAHLFNRGFFDKWQLFRWLRAARPLRPLLPDTARATPATLRAFLARYPSVFLKPCGGKAGEGVLRVTKTPVGYEAIGQSKKGMRQSAAFPRIDDLETWCWRWIGHAPYLVQQGIELAKVRGQPFDLRALVQKDGRGQWQLTGIGARVAPAGGITTHVPQGGRIGNPQVLLAQALSSDAAARLQDQLGSGALAVAHTLERHMPNLAECSMDFAVDRHGKLWFFEANAKPMTFDEPDIQRRALNTRVRYAQWAAGFRTGGKRG</sequence>
<reference evidence="1" key="1">
    <citation type="journal article" date="2014" name="Int. J. Syst. Evol. Microbiol.">
        <title>Complete genome sequence of Corynebacterium casei LMG S-19264T (=DSM 44701T), isolated from a smear-ripened cheese.</title>
        <authorList>
            <consortium name="US DOE Joint Genome Institute (JGI-PGF)"/>
            <person name="Walter F."/>
            <person name="Albersmeier A."/>
            <person name="Kalinowski J."/>
            <person name="Ruckert C."/>
        </authorList>
    </citation>
    <scope>NUCLEOTIDE SEQUENCE</scope>
    <source>
        <strain evidence="1">JCM 14719</strain>
    </source>
</reference>
<protein>
    <recommendedName>
        <fullName evidence="3">ATP-grasp domain-containing protein</fullName>
    </recommendedName>
</protein>
<dbReference type="AlphaFoldDB" id="A0A8J3BBP6"/>
<gene>
    <name evidence="1" type="ORF">GCM10007043_03160</name>
</gene>
<name>A0A8J3BBP6_9BACI</name>
<organism evidence="1 2">
    <name type="scientific">Calditerricola satsumensis</name>
    <dbReference type="NCBI Taxonomy" id="373054"/>
    <lineage>
        <taxon>Bacteria</taxon>
        <taxon>Bacillati</taxon>
        <taxon>Bacillota</taxon>
        <taxon>Bacilli</taxon>
        <taxon>Bacillales</taxon>
        <taxon>Bacillaceae</taxon>
        <taxon>Calditerricola</taxon>
    </lineage>
</organism>